<gene>
    <name evidence="23" type="ordered locus">azo1741</name>
</gene>
<proteinExistence type="predicted"/>
<dbReference type="InterPro" id="IPR014143">
    <property type="entry name" value="NHEJ_ligase_prk"/>
</dbReference>
<evidence type="ECO:0000256" key="13">
    <source>
        <dbReference type="ARBA" id="ARBA00022932"/>
    </source>
</evidence>
<evidence type="ECO:0000256" key="8">
    <source>
        <dbReference type="ARBA" id="ARBA00022741"/>
    </source>
</evidence>
<evidence type="ECO:0000256" key="5">
    <source>
        <dbReference type="ARBA" id="ARBA00022695"/>
    </source>
</evidence>
<dbReference type="CDD" id="cd07906">
    <property type="entry name" value="Adenylation_DNA_ligase_LigD_LigC"/>
    <property type="match status" value="1"/>
</dbReference>
<evidence type="ECO:0000256" key="3">
    <source>
        <dbReference type="ARBA" id="ARBA00022598"/>
    </source>
</evidence>
<dbReference type="InterPro" id="IPR012309">
    <property type="entry name" value="DNA_ligase_ATP-dep_C"/>
</dbReference>
<keyword evidence="7" id="KW-0479">Metal-binding</keyword>
<evidence type="ECO:0000313" key="24">
    <source>
        <dbReference type="Proteomes" id="UP000002588"/>
    </source>
</evidence>
<keyword evidence="6" id="KW-0540">Nuclease</keyword>
<keyword evidence="16" id="KW-0234">DNA repair</keyword>
<dbReference type="HOGENOM" id="CLU_008325_0_1_4"/>
<feature type="region of interest" description="Disordered" evidence="21">
    <location>
        <begin position="557"/>
        <end position="584"/>
    </location>
</feature>
<evidence type="ECO:0000256" key="19">
    <source>
        <dbReference type="ARBA" id="ARBA00029943"/>
    </source>
</evidence>
<dbReference type="CDD" id="cd04862">
    <property type="entry name" value="PaeLigD_Pol_like"/>
    <property type="match status" value="1"/>
</dbReference>
<dbReference type="STRING" id="62928.azo1741"/>
<organism evidence="23 24">
    <name type="scientific">Azoarcus sp. (strain BH72)</name>
    <dbReference type="NCBI Taxonomy" id="418699"/>
    <lineage>
        <taxon>Bacteria</taxon>
        <taxon>Pseudomonadati</taxon>
        <taxon>Pseudomonadota</taxon>
        <taxon>Betaproteobacteria</taxon>
        <taxon>Rhodocyclales</taxon>
        <taxon>Zoogloeaceae</taxon>
        <taxon>Azoarcus</taxon>
    </lineage>
</organism>
<dbReference type="InterPro" id="IPR014146">
    <property type="entry name" value="LigD_ligase_dom"/>
</dbReference>
<dbReference type="SUPFAM" id="SSF50249">
    <property type="entry name" value="Nucleic acid-binding proteins"/>
    <property type="match status" value="1"/>
</dbReference>
<comment type="catalytic activity">
    <reaction evidence="20">
        <text>ATP + (deoxyribonucleotide)n-3'-hydroxyl + 5'-phospho-(deoxyribonucleotide)m = (deoxyribonucleotide)n+m + AMP + diphosphate.</text>
        <dbReference type="EC" id="6.5.1.1"/>
    </reaction>
</comment>
<dbReference type="NCBIfam" id="TIGR02777">
    <property type="entry name" value="LigD_PE_dom"/>
    <property type="match status" value="1"/>
</dbReference>
<dbReference type="InterPro" id="IPR014144">
    <property type="entry name" value="LigD_PE_domain"/>
</dbReference>
<dbReference type="Pfam" id="PF21686">
    <property type="entry name" value="LigD_Prim-Pol"/>
    <property type="match status" value="1"/>
</dbReference>
<dbReference type="InterPro" id="IPR033651">
    <property type="entry name" value="PaeLigD_Pol-like"/>
</dbReference>
<dbReference type="NCBIfam" id="TIGR02778">
    <property type="entry name" value="ligD_pol"/>
    <property type="match status" value="1"/>
</dbReference>
<evidence type="ECO:0000256" key="18">
    <source>
        <dbReference type="ARBA" id="ARBA00023268"/>
    </source>
</evidence>
<keyword evidence="10" id="KW-0378">Hydrolase</keyword>
<dbReference type="SUPFAM" id="SSF56091">
    <property type="entry name" value="DNA ligase/mRNA capping enzyme, catalytic domain"/>
    <property type="match status" value="1"/>
</dbReference>
<evidence type="ECO:0000256" key="14">
    <source>
        <dbReference type="ARBA" id="ARBA00023125"/>
    </source>
</evidence>
<evidence type="ECO:0000256" key="1">
    <source>
        <dbReference type="ARBA" id="ARBA00001936"/>
    </source>
</evidence>
<keyword evidence="4" id="KW-0808">Transferase</keyword>
<keyword evidence="24" id="KW-1185">Reference proteome</keyword>
<protein>
    <recommendedName>
        <fullName evidence="2">DNA ligase (ATP)</fullName>
        <ecNumber evidence="2">6.5.1.1</ecNumber>
    </recommendedName>
    <alternativeName>
        <fullName evidence="19">NHEJ DNA polymerase</fullName>
    </alternativeName>
</protein>
<dbReference type="EMBL" id="AM406670">
    <property type="protein sequence ID" value="CAL94358.1"/>
    <property type="molecule type" value="Genomic_DNA"/>
</dbReference>
<dbReference type="Gene3D" id="3.90.920.10">
    <property type="entry name" value="DNA primase, PRIM domain"/>
    <property type="match status" value="1"/>
</dbReference>
<keyword evidence="9" id="KW-0227">DNA damage</keyword>
<name>A1K6A3_AZOSB</name>
<keyword evidence="14" id="KW-0238">DNA-binding</keyword>
<dbReference type="eggNOG" id="COG3285">
    <property type="taxonomic scope" value="Bacteria"/>
</dbReference>
<keyword evidence="3" id="KW-0436">Ligase</keyword>
<dbReference type="GO" id="GO:0006281">
    <property type="term" value="P:DNA repair"/>
    <property type="evidence" value="ECO:0007669"/>
    <property type="project" value="UniProtKB-KW"/>
</dbReference>
<dbReference type="InterPro" id="IPR014145">
    <property type="entry name" value="LigD_pol_dom"/>
</dbReference>
<evidence type="ECO:0000256" key="6">
    <source>
        <dbReference type="ARBA" id="ARBA00022722"/>
    </source>
</evidence>
<evidence type="ECO:0000256" key="15">
    <source>
        <dbReference type="ARBA" id="ARBA00023172"/>
    </source>
</evidence>
<dbReference type="Gene3D" id="2.40.50.140">
    <property type="entry name" value="Nucleic acid-binding proteins"/>
    <property type="match status" value="1"/>
</dbReference>
<dbReference type="InterPro" id="IPR052171">
    <property type="entry name" value="NHEJ_LigD"/>
</dbReference>
<keyword evidence="12" id="KW-0067">ATP-binding</keyword>
<dbReference type="GO" id="GO:0003910">
    <property type="term" value="F:DNA ligase (ATP) activity"/>
    <property type="evidence" value="ECO:0007669"/>
    <property type="project" value="UniProtKB-EC"/>
</dbReference>
<dbReference type="InterPro" id="IPR012340">
    <property type="entry name" value="NA-bd_OB-fold"/>
</dbReference>
<keyword evidence="11" id="KW-0269">Exonuclease</keyword>
<dbReference type="SUPFAM" id="SSF56747">
    <property type="entry name" value="Prim-pol domain"/>
    <property type="match status" value="1"/>
</dbReference>
<dbReference type="Pfam" id="PF04679">
    <property type="entry name" value="DNA_ligase_A_C"/>
    <property type="match status" value="1"/>
</dbReference>
<keyword evidence="13" id="KW-0239">DNA-directed DNA polymerase</keyword>
<dbReference type="InterPro" id="IPR012310">
    <property type="entry name" value="DNA_ligase_ATP-dep_cent"/>
</dbReference>
<reference evidence="23 24" key="1">
    <citation type="journal article" date="2006" name="Nat. Biotechnol.">
        <title>Complete genome of the mutualistic, N2-fixing grass endophyte Azoarcus sp. strain BH72.</title>
        <authorList>
            <person name="Krause A."/>
            <person name="Ramakumar A."/>
            <person name="Bartels D."/>
            <person name="Battistoni F."/>
            <person name="Bekel T."/>
            <person name="Boch J."/>
            <person name="Boehm M."/>
            <person name="Friedrich F."/>
            <person name="Hurek T."/>
            <person name="Krause L."/>
            <person name="Linke B."/>
            <person name="McHardy A.C."/>
            <person name="Sarkar A."/>
            <person name="Schneiker S."/>
            <person name="Syed A.A."/>
            <person name="Thauer R."/>
            <person name="Vorhoelter F.-J."/>
            <person name="Weidner S."/>
            <person name="Puehler A."/>
            <person name="Reinhold-Hurek B."/>
            <person name="Kaiser O."/>
            <person name="Goesmann A."/>
        </authorList>
    </citation>
    <scope>NUCLEOTIDE SEQUENCE [LARGE SCALE GENOMIC DNA]</scope>
    <source>
        <strain evidence="23 24">BH72</strain>
    </source>
</reference>
<dbReference type="NCBIfam" id="NF004628">
    <property type="entry name" value="PRK05972.1"/>
    <property type="match status" value="1"/>
</dbReference>
<feature type="domain" description="ATP-dependent DNA ligase family profile" evidence="22">
    <location>
        <begin position="329"/>
        <end position="421"/>
    </location>
</feature>
<dbReference type="AlphaFoldDB" id="A1K6A3"/>
<dbReference type="GO" id="GO:0046872">
    <property type="term" value="F:metal ion binding"/>
    <property type="evidence" value="ECO:0007669"/>
    <property type="project" value="UniProtKB-KW"/>
</dbReference>
<evidence type="ECO:0000256" key="9">
    <source>
        <dbReference type="ARBA" id="ARBA00022763"/>
    </source>
</evidence>
<dbReference type="GO" id="GO:0005524">
    <property type="term" value="F:ATP binding"/>
    <property type="evidence" value="ECO:0007669"/>
    <property type="project" value="UniProtKB-KW"/>
</dbReference>
<dbReference type="EC" id="6.5.1.1" evidence="2"/>
<dbReference type="RefSeq" id="WP_011765474.1">
    <property type="nucleotide sequence ID" value="NC_008702.1"/>
</dbReference>
<keyword evidence="5" id="KW-0548">Nucleotidyltransferase</keyword>
<dbReference type="PANTHER" id="PTHR42705:SF2">
    <property type="entry name" value="BIFUNCTIONAL NON-HOMOLOGOUS END JOINING PROTEIN LIGD"/>
    <property type="match status" value="1"/>
</dbReference>
<dbReference type="GO" id="GO:0004527">
    <property type="term" value="F:exonuclease activity"/>
    <property type="evidence" value="ECO:0007669"/>
    <property type="project" value="UniProtKB-KW"/>
</dbReference>
<dbReference type="KEGG" id="azo:azo1741"/>
<evidence type="ECO:0000256" key="12">
    <source>
        <dbReference type="ARBA" id="ARBA00022840"/>
    </source>
</evidence>
<keyword evidence="17" id="KW-0464">Manganese</keyword>
<accession>A1K6A3</accession>
<dbReference type="CDD" id="cd07971">
    <property type="entry name" value="OBF_DNA_ligase_LigD"/>
    <property type="match status" value="1"/>
</dbReference>
<dbReference type="PANTHER" id="PTHR42705">
    <property type="entry name" value="BIFUNCTIONAL NON-HOMOLOGOUS END JOINING PROTEIN LIGD"/>
    <property type="match status" value="1"/>
</dbReference>
<comment type="cofactor">
    <cofactor evidence="1">
        <name>Mn(2+)</name>
        <dbReference type="ChEBI" id="CHEBI:29035"/>
    </cofactor>
</comment>
<dbReference type="Gene3D" id="3.30.470.30">
    <property type="entry name" value="DNA ligase/mRNA capping enzyme"/>
    <property type="match status" value="1"/>
</dbReference>
<dbReference type="PROSITE" id="PS50160">
    <property type="entry name" value="DNA_LIGASE_A3"/>
    <property type="match status" value="1"/>
</dbReference>
<evidence type="ECO:0000256" key="10">
    <source>
        <dbReference type="ARBA" id="ARBA00022801"/>
    </source>
</evidence>
<dbReference type="GO" id="GO:0003887">
    <property type="term" value="F:DNA-directed DNA polymerase activity"/>
    <property type="evidence" value="ECO:0007669"/>
    <property type="project" value="UniProtKB-KW"/>
</dbReference>
<dbReference type="NCBIfam" id="TIGR02776">
    <property type="entry name" value="NHEJ_ligase_prk"/>
    <property type="match status" value="1"/>
</dbReference>
<evidence type="ECO:0000313" key="23">
    <source>
        <dbReference type="EMBL" id="CAL94358.1"/>
    </source>
</evidence>
<dbReference type="Gene3D" id="3.30.1490.70">
    <property type="match status" value="1"/>
</dbReference>
<evidence type="ECO:0000256" key="20">
    <source>
        <dbReference type="ARBA" id="ARBA00034003"/>
    </source>
</evidence>
<dbReference type="GO" id="GO:0003677">
    <property type="term" value="F:DNA binding"/>
    <property type="evidence" value="ECO:0007669"/>
    <property type="project" value="UniProtKB-KW"/>
</dbReference>
<dbReference type="eggNOG" id="COG1793">
    <property type="taxonomic scope" value="Bacteria"/>
</dbReference>
<evidence type="ECO:0000256" key="16">
    <source>
        <dbReference type="ARBA" id="ARBA00023204"/>
    </source>
</evidence>
<evidence type="ECO:0000256" key="11">
    <source>
        <dbReference type="ARBA" id="ARBA00022839"/>
    </source>
</evidence>
<dbReference type="Proteomes" id="UP000002588">
    <property type="component" value="Chromosome"/>
</dbReference>
<evidence type="ECO:0000256" key="21">
    <source>
        <dbReference type="SAM" id="MobiDB-lite"/>
    </source>
</evidence>
<evidence type="ECO:0000256" key="7">
    <source>
        <dbReference type="ARBA" id="ARBA00022723"/>
    </source>
</evidence>
<dbReference type="NCBIfam" id="TIGR02779">
    <property type="entry name" value="NHEJ_ligase_lig"/>
    <property type="match status" value="1"/>
</dbReference>
<dbReference type="GO" id="GO:0006310">
    <property type="term" value="P:DNA recombination"/>
    <property type="evidence" value="ECO:0007669"/>
    <property type="project" value="UniProtKB-KW"/>
</dbReference>
<evidence type="ECO:0000256" key="4">
    <source>
        <dbReference type="ARBA" id="ARBA00022679"/>
    </source>
</evidence>
<sequence>MKAHDKRRDEARGMKPGAIAALAEYARKRDFSITAEPPVRGARPRAEGALGFVVQKHAARRLHYDFRLELDGTLKSWAIPKGPSLDPRVKRLAVHVEDHPLDYADFEGRIPQGQYGGGDVIVWDRGLWQPRDPDPAAAYRAGKLSFHLLGEKLSGGWTLVRTRDGGSGDKAQWLLIKDADGAARPQSDYDVVVARPESVLTHAQLPARRDAAGAAGGEGAKKARVAALRGDAARNPAWIAPELATAVEAPPPGEWRYELKFDGYRMLARVENGRARLYTRNHHDWTAKLAPLREAVESLGADSAWLDGEVVVTDAQGVPDFQALQNALELGRDADLRYFLFDLPYLDGEDLRKLPLEARRARLRALLGAHDHPRLAYSEDFPVPPQDILASACELRIEGVIGKRAGSPYRSVRSTDWIKLKCRQRQEFVIVGYSAPQGGRQGFGALLLAVHDEAAGGRLRYAGKVGSGFSGASLKALHQRMQPLRRPTPALALPVDSSVTRGATWLEPRLLCEVAFAMWTRDGLVRHAVFQGLRDDKPAADAVRERALPATAVARIQGDGRDDEDAPAPTAKVPSNGVRAGARRSPGTLAGVAISNPDRVIDAASGVTKGELATFYCRIGAQLLPHLAGRPLSILRAPTGIDGERFFQRHADKMSMAGVHLLPPDLDPDGERLMMVDTLEGVVGAAQMGTIEFHTWNATADRIERPDRIVFDLDPDPALPWSRMVEATRLVLTLLDEIGLDAFLKTSGGKGIHVVVPLARRHDWEALKQFSRAVTRHLARILPQRFADRMGPQNRVGRIFVDYLRNQRAASTVSAYSVRARPGLAVSVPITRQELERIDGADQWTVRNLHERLARLTRDPWEGYANRQVISAAMRAAVAAD</sequence>
<evidence type="ECO:0000256" key="2">
    <source>
        <dbReference type="ARBA" id="ARBA00012727"/>
    </source>
</evidence>
<evidence type="ECO:0000256" key="17">
    <source>
        <dbReference type="ARBA" id="ARBA00023211"/>
    </source>
</evidence>
<dbReference type="Pfam" id="PF01068">
    <property type="entry name" value="DNA_ligase_A_M"/>
    <property type="match status" value="1"/>
</dbReference>
<evidence type="ECO:0000259" key="22">
    <source>
        <dbReference type="PROSITE" id="PS50160"/>
    </source>
</evidence>
<keyword evidence="18" id="KW-0511">Multifunctional enzyme</keyword>
<dbReference type="Pfam" id="PF13298">
    <property type="entry name" value="LigD_N"/>
    <property type="match status" value="1"/>
</dbReference>
<keyword evidence="15" id="KW-0233">DNA recombination</keyword>
<keyword evidence="8" id="KW-0547">Nucleotide-binding</keyword>